<name>A0A8S1KIM8_PARPR</name>
<evidence type="ECO:0000313" key="1">
    <source>
        <dbReference type="EMBL" id="CAD8055320.1"/>
    </source>
</evidence>
<sequence>MMSIFQNLKHQQKDSYIRQMRLVIQKLKYINISYQLCLNYKKHSKYQKDMIQERFANLQKNNIKYTYRLFLITSQIQLQKIQTK</sequence>
<dbReference type="EMBL" id="CAJJDM010000021">
    <property type="protein sequence ID" value="CAD8055320.1"/>
    <property type="molecule type" value="Genomic_DNA"/>
</dbReference>
<comment type="caution">
    <text evidence="1">The sequence shown here is derived from an EMBL/GenBank/DDBJ whole genome shotgun (WGS) entry which is preliminary data.</text>
</comment>
<protein>
    <submittedName>
        <fullName evidence="1">Uncharacterized protein</fullName>
    </submittedName>
</protein>
<dbReference type="Proteomes" id="UP000688137">
    <property type="component" value="Unassembled WGS sequence"/>
</dbReference>
<dbReference type="AlphaFoldDB" id="A0A8S1KIM8"/>
<gene>
    <name evidence="1" type="ORF">PPRIM_AZ9-3.1.T0230119</name>
</gene>
<accession>A0A8S1KIM8</accession>
<reference evidence="1" key="1">
    <citation type="submission" date="2021-01" db="EMBL/GenBank/DDBJ databases">
        <authorList>
            <consortium name="Genoscope - CEA"/>
            <person name="William W."/>
        </authorList>
    </citation>
    <scope>NUCLEOTIDE SEQUENCE</scope>
</reference>
<proteinExistence type="predicted"/>
<evidence type="ECO:0000313" key="2">
    <source>
        <dbReference type="Proteomes" id="UP000688137"/>
    </source>
</evidence>
<organism evidence="1 2">
    <name type="scientific">Paramecium primaurelia</name>
    <dbReference type="NCBI Taxonomy" id="5886"/>
    <lineage>
        <taxon>Eukaryota</taxon>
        <taxon>Sar</taxon>
        <taxon>Alveolata</taxon>
        <taxon>Ciliophora</taxon>
        <taxon>Intramacronucleata</taxon>
        <taxon>Oligohymenophorea</taxon>
        <taxon>Peniculida</taxon>
        <taxon>Parameciidae</taxon>
        <taxon>Paramecium</taxon>
    </lineage>
</organism>
<keyword evidence="2" id="KW-1185">Reference proteome</keyword>